<accession>A0A9D7Y0B5</accession>
<sequence>MTIVRSDAVCREQRVSDGSVASTAGWVISVCMSRRWRPDRLLVALPST</sequence>
<reference evidence="1" key="1">
    <citation type="submission" date="2020-10" db="EMBL/GenBank/DDBJ databases">
        <title>Connecting structure to function with the recovery of over 1000 high-quality activated sludge metagenome-assembled genomes encoding full-length rRNA genes using long-read sequencing.</title>
        <authorList>
            <person name="Singleton C.M."/>
            <person name="Petriglieri F."/>
            <person name="Kristensen J.M."/>
            <person name="Kirkegaard R.H."/>
            <person name="Michaelsen T.Y."/>
            <person name="Andersen M.H."/>
            <person name="Karst S.M."/>
            <person name="Dueholm M.S."/>
            <person name="Nielsen P.H."/>
            <person name="Albertsen M."/>
        </authorList>
    </citation>
    <scope>NUCLEOTIDE SEQUENCE</scope>
    <source>
        <strain evidence="1">Ribe_18-Q3-R11-54_MAXAC.001</strain>
    </source>
</reference>
<evidence type="ECO:0000313" key="2">
    <source>
        <dbReference type="Proteomes" id="UP000886632"/>
    </source>
</evidence>
<protein>
    <submittedName>
        <fullName evidence="1">Uncharacterized protein</fullName>
    </submittedName>
</protein>
<dbReference type="EMBL" id="JADKGK010000004">
    <property type="protein sequence ID" value="MBL0002746.1"/>
    <property type="molecule type" value="Genomic_DNA"/>
</dbReference>
<dbReference type="Proteomes" id="UP000886632">
    <property type="component" value="Unassembled WGS sequence"/>
</dbReference>
<proteinExistence type="predicted"/>
<gene>
    <name evidence="1" type="ORF">IPP00_01660</name>
</gene>
<name>A0A9D7Y0B5_9MICO</name>
<dbReference type="AlphaFoldDB" id="A0A9D7Y0B5"/>
<organism evidence="1 2">
    <name type="scientific">Candidatus Phosphoribacter hodrii</name>
    <dbReference type="NCBI Taxonomy" id="2953743"/>
    <lineage>
        <taxon>Bacteria</taxon>
        <taxon>Bacillati</taxon>
        <taxon>Actinomycetota</taxon>
        <taxon>Actinomycetes</taxon>
        <taxon>Micrococcales</taxon>
        <taxon>Dermatophilaceae</taxon>
        <taxon>Candidatus Phosphoribacter</taxon>
    </lineage>
</organism>
<evidence type="ECO:0000313" key="1">
    <source>
        <dbReference type="EMBL" id="MBL0002746.1"/>
    </source>
</evidence>
<comment type="caution">
    <text evidence="1">The sequence shown here is derived from an EMBL/GenBank/DDBJ whole genome shotgun (WGS) entry which is preliminary data.</text>
</comment>